<dbReference type="KEGG" id="rmb:K529_001340"/>
<evidence type="ECO:0008006" key="4">
    <source>
        <dbReference type="Google" id="ProtNLM"/>
    </source>
</evidence>
<feature type="transmembrane region" description="Helical" evidence="1">
    <location>
        <begin position="179"/>
        <end position="206"/>
    </location>
</feature>
<dbReference type="GeneID" id="28248434"/>
<protein>
    <recommendedName>
        <fullName evidence="4">Glycerophosphoryl diester phosphodiesterase membrane domain-containing protein</fullName>
    </recommendedName>
</protein>
<dbReference type="RefSeq" id="WP_005648847.1">
    <property type="nucleotide sequence ID" value="NZ_CP015230.1"/>
</dbReference>
<organism evidence="2 3">
    <name type="scientific">Tritonibacter mobilis F1926</name>
    <dbReference type="NCBI Taxonomy" id="1265309"/>
    <lineage>
        <taxon>Bacteria</taxon>
        <taxon>Pseudomonadati</taxon>
        <taxon>Pseudomonadota</taxon>
        <taxon>Alphaproteobacteria</taxon>
        <taxon>Rhodobacterales</taxon>
        <taxon>Paracoccaceae</taxon>
        <taxon>Tritonibacter</taxon>
    </lineage>
</organism>
<evidence type="ECO:0000313" key="3">
    <source>
        <dbReference type="Proteomes" id="UP000013243"/>
    </source>
</evidence>
<gene>
    <name evidence="2" type="ORF">K529_001340</name>
</gene>
<dbReference type="Proteomes" id="UP000013243">
    <property type="component" value="Chromosome"/>
</dbReference>
<feature type="transmembrane region" description="Helical" evidence="1">
    <location>
        <begin position="12"/>
        <end position="31"/>
    </location>
</feature>
<name>A0A1B0ZYI0_9RHOB</name>
<proteinExistence type="predicted"/>
<sequence>MSSTADTDARIALGVGAIVGESFSIFFKNLIPVTLMGLIVSLLGLLLTGALVGVDVVIGVALPDMSTPAGVSMWAITVVLQIAFYSLASALLVQLAYDAKLGNPIQIGRYISPAIRAIVPVAVLSIVVGLMIGVASIALIIPGLWVYAVFSVVTPAVVIERIGFGGLGRSADLTKEYRWPILGALILIGICVGIINFVGPFLAGILMVNAGILLASVAYVVTSALGLGLSGISIALIYARLREIKEGVTVDQIASVFD</sequence>
<dbReference type="EMBL" id="CP015230">
    <property type="protein sequence ID" value="ANP39395.1"/>
    <property type="molecule type" value="Genomic_DNA"/>
</dbReference>
<feature type="transmembrane region" description="Helical" evidence="1">
    <location>
        <begin position="38"/>
        <end position="62"/>
    </location>
</feature>
<keyword evidence="1" id="KW-0472">Membrane</keyword>
<feature type="transmembrane region" description="Helical" evidence="1">
    <location>
        <begin position="74"/>
        <end position="97"/>
    </location>
</feature>
<dbReference type="OrthoDB" id="7472950at2"/>
<accession>A0A1B0ZYI0</accession>
<evidence type="ECO:0000256" key="1">
    <source>
        <dbReference type="SAM" id="Phobius"/>
    </source>
</evidence>
<dbReference type="AlphaFoldDB" id="A0A1B0ZYI0"/>
<keyword evidence="1" id="KW-0812">Transmembrane</keyword>
<evidence type="ECO:0000313" key="2">
    <source>
        <dbReference type="EMBL" id="ANP39395.1"/>
    </source>
</evidence>
<feature type="transmembrane region" description="Helical" evidence="1">
    <location>
        <begin position="212"/>
        <end position="239"/>
    </location>
</feature>
<dbReference type="STRING" id="1265309.K529_001340"/>
<reference evidence="2 3" key="1">
    <citation type="journal article" date="2016" name="ISME J.">
        <title>Global occurrence and heterogeneity of the Roseobacter-clade species Ruegeria mobilis.</title>
        <authorList>
            <person name="Sonnenschein E."/>
            <person name="Gram L."/>
        </authorList>
    </citation>
    <scope>NUCLEOTIDE SEQUENCE [LARGE SCALE GENOMIC DNA]</scope>
    <source>
        <strain evidence="2 3">F1926</strain>
    </source>
</reference>
<feature type="transmembrane region" description="Helical" evidence="1">
    <location>
        <begin position="147"/>
        <end position="167"/>
    </location>
</feature>
<keyword evidence="1" id="KW-1133">Transmembrane helix</keyword>
<feature type="transmembrane region" description="Helical" evidence="1">
    <location>
        <begin position="118"/>
        <end position="141"/>
    </location>
</feature>